<feature type="chain" id="PRO_5046074198" evidence="4">
    <location>
        <begin position="24"/>
        <end position="346"/>
    </location>
</feature>
<sequence length="346" mass="37289">MVVIVAMVVGMGMIAATPGVSQAAQCQVAIGVSPGSAVFDYSDAQLTQSFSETRTLGASWVRIDIPWSLVEATRGTLAWSRVDRLVNAARARGLNVLGLITYTPKWARVASSVDSDKLVPANANDFGVFAGQVARHYQGSVAAYEIWNEPNLQQFFLPQVNPTKYVSLLKAASTAIRQVSPQTYVLSGGVTGASNTNGNMHPTDFVRAMYAAGAAGSMNAVAMHPYTYPLDPADTRPNQYNYFNEVPVVHDVMSSNGDGGKPIWITEYGAPTGQSQGSLSPAAQSTNITNGIRRALQLGYVGNFFVYSMRDTGTNIYDREQNFGMRYNNDTPKPAYTDLARLLNGC</sequence>
<keyword evidence="7" id="KW-1185">Reference proteome</keyword>
<dbReference type="InterPro" id="IPR017853">
    <property type="entry name" value="GH"/>
</dbReference>
<keyword evidence="1 3" id="KW-0378">Hydrolase</keyword>
<evidence type="ECO:0000256" key="3">
    <source>
        <dbReference type="RuleBase" id="RU361153"/>
    </source>
</evidence>
<dbReference type="Proteomes" id="UP001206895">
    <property type="component" value="Unassembled WGS sequence"/>
</dbReference>
<dbReference type="Gene3D" id="3.20.20.80">
    <property type="entry name" value="Glycosidases"/>
    <property type="match status" value="1"/>
</dbReference>
<dbReference type="InterPro" id="IPR001547">
    <property type="entry name" value="Glyco_hydro_5"/>
</dbReference>
<keyword evidence="4" id="KW-0732">Signal</keyword>
<dbReference type="GO" id="GO:0016787">
    <property type="term" value="F:hydrolase activity"/>
    <property type="evidence" value="ECO:0007669"/>
    <property type="project" value="UniProtKB-KW"/>
</dbReference>
<dbReference type="SUPFAM" id="SSF51445">
    <property type="entry name" value="(Trans)glycosidases"/>
    <property type="match status" value="1"/>
</dbReference>
<evidence type="ECO:0000313" key="7">
    <source>
        <dbReference type="Proteomes" id="UP001206895"/>
    </source>
</evidence>
<dbReference type="InterPro" id="IPR051923">
    <property type="entry name" value="Glycosyl_Hydrolase_39"/>
</dbReference>
<evidence type="ECO:0000259" key="5">
    <source>
        <dbReference type="Pfam" id="PF00150"/>
    </source>
</evidence>
<name>A0ABT1HE27_9NOCA</name>
<comment type="similarity">
    <text evidence="3">Belongs to the glycosyl hydrolase 5 (cellulase A) family.</text>
</comment>
<reference evidence="6 7" key="1">
    <citation type="submission" date="2022-06" db="EMBL/GenBank/DDBJ databases">
        <title>Genomic Encyclopedia of Archaeal and Bacterial Type Strains, Phase II (KMG-II): from individual species to whole genera.</title>
        <authorList>
            <person name="Goeker M."/>
        </authorList>
    </citation>
    <scope>NUCLEOTIDE SEQUENCE [LARGE SCALE GENOMIC DNA]</scope>
    <source>
        <strain evidence="6 7">DSM 44693</strain>
    </source>
</reference>
<feature type="signal peptide" evidence="4">
    <location>
        <begin position="1"/>
        <end position="23"/>
    </location>
</feature>
<dbReference type="EMBL" id="JAMTCJ010000002">
    <property type="protein sequence ID" value="MCP2176511.1"/>
    <property type="molecule type" value="Genomic_DNA"/>
</dbReference>
<evidence type="ECO:0000256" key="4">
    <source>
        <dbReference type="SAM" id="SignalP"/>
    </source>
</evidence>
<comment type="caution">
    <text evidence="6">The sequence shown here is derived from an EMBL/GenBank/DDBJ whole genome shotgun (WGS) entry which is preliminary data.</text>
</comment>
<gene>
    <name evidence="6" type="ORF">LX13_002330</name>
</gene>
<dbReference type="PANTHER" id="PTHR12631:SF10">
    <property type="entry name" value="BETA-XYLOSIDASE-LIKE PROTEIN-RELATED"/>
    <property type="match status" value="1"/>
</dbReference>
<evidence type="ECO:0000256" key="1">
    <source>
        <dbReference type="ARBA" id="ARBA00022801"/>
    </source>
</evidence>
<accession>A0ABT1HE27</accession>
<dbReference type="RefSeq" id="WP_253661490.1">
    <property type="nucleotide sequence ID" value="NZ_BAAAJQ010000001.1"/>
</dbReference>
<feature type="domain" description="Glycoside hydrolase family 5" evidence="5">
    <location>
        <begin position="37"/>
        <end position="275"/>
    </location>
</feature>
<organism evidence="6 7">
    <name type="scientific">Williamsia maris</name>
    <dbReference type="NCBI Taxonomy" id="72806"/>
    <lineage>
        <taxon>Bacteria</taxon>
        <taxon>Bacillati</taxon>
        <taxon>Actinomycetota</taxon>
        <taxon>Actinomycetes</taxon>
        <taxon>Mycobacteriales</taxon>
        <taxon>Nocardiaceae</taxon>
        <taxon>Williamsia</taxon>
    </lineage>
</organism>
<evidence type="ECO:0000256" key="2">
    <source>
        <dbReference type="ARBA" id="ARBA00023295"/>
    </source>
</evidence>
<proteinExistence type="inferred from homology"/>
<evidence type="ECO:0000313" key="6">
    <source>
        <dbReference type="EMBL" id="MCP2176511.1"/>
    </source>
</evidence>
<protein>
    <submittedName>
        <fullName evidence="6">Cellulase (Glycosyl hydrolase family 5)</fullName>
    </submittedName>
</protein>
<dbReference type="PANTHER" id="PTHR12631">
    <property type="entry name" value="ALPHA-L-IDURONIDASE"/>
    <property type="match status" value="1"/>
</dbReference>
<keyword evidence="2 3" id="KW-0326">Glycosidase</keyword>
<dbReference type="Pfam" id="PF00150">
    <property type="entry name" value="Cellulase"/>
    <property type="match status" value="1"/>
</dbReference>